<accession>A0AAV0SU61</accession>
<dbReference type="AlphaFoldDB" id="A0AAV0SU61"/>
<name>A0AAV0SU61_9STRA</name>
<dbReference type="EMBL" id="CANTFK010000182">
    <property type="protein sequence ID" value="CAI5708372.1"/>
    <property type="molecule type" value="Genomic_DNA"/>
</dbReference>
<reference evidence="1" key="1">
    <citation type="submission" date="2022-12" db="EMBL/GenBank/DDBJ databases">
        <authorList>
            <person name="Webb A."/>
        </authorList>
    </citation>
    <scope>NUCLEOTIDE SEQUENCE</scope>
    <source>
        <strain evidence="1">Pf2</strain>
    </source>
</reference>
<evidence type="ECO:0000313" key="1">
    <source>
        <dbReference type="EMBL" id="CAI5708372.1"/>
    </source>
</evidence>
<dbReference type="Proteomes" id="UP001159659">
    <property type="component" value="Unassembled WGS sequence"/>
</dbReference>
<protein>
    <submittedName>
        <fullName evidence="1">Uncharacterized protein</fullName>
    </submittedName>
</protein>
<organism evidence="1 2">
    <name type="scientific">Peronospora farinosa</name>
    <dbReference type="NCBI Taxonomy" id="134698"/>
    <lineage>
        <taxon>Eukaryota</taxon>
        <taxon>Sar</taxon>
        <taxon>Stramenopiles</taxon>
        <taxon>Oomycota</taxon>
        <taxon>Peronosporomycetes</taxon>
        <taxon>Peronosporales</taxon>
        <taxon>Peronosporaceae</taxon>
        <taxon>Peronospora</taxon>
    </lineage>
</organism>
<gene>
    <name evidence="1" type="ORF">PFR002_LOCUS1825</name>
</gene>
<sequence>MHLPCRCPRWLPKVPIVAATLNVTLHCLCDRLHWFQGNNPGTLLDEHKESDRAFHQQMQRSLQNCDDKRLSDLRADLRMVKALEAVESSLDYRAADFTDGERGSSYFFRSPSPSIH</sequence>
<proteinExistence type="predicted"/>
<evidence type="ECO:0000313" key="2">
    <source>
        <dbReference type="Proteomes" id="UP001159659"/>
    </source>
</evidence>
<comment type="caution">
    <text evidence="1">The sequence shown here is derived from an EMBL/GenBank/DDBJ whole genome shotgun (WGS) entry which is preliminary data.</text>
</comment>